<dbReference type="Gene3D" id="2.130.10.10">
    <property type="entry name" value="YVTN repeat-like/Quinoprotein amine dehydrogenase"/>
    <property type="match status" value="1"/>
</dbReference>
<name>A0A9D8KGL9_9DELT</name>
<organism evidence="2 3">
    <name type="scientific">Candidatus Zymogenus saltonus</name>
    <dbReference type="NCBI Taxonomy" id="2844893"/>
    <lineage>
        <taxon>Bacteria</taxon>
        <taxon>Deltaproteobacteria</taxon>
        <taxon>Candidatus Zymogenia</taxon>
        <taxon>Candidatus Zymogeniales</taxon>
        <taxon>Candidatus Zymogenaceae</taxon>
        <taxon>Candidatus Zymogenus</taxon>
    </lineage>
</organism>
<dbReference type="SUPFAM" id="SSF69322">
    <property type="entry name" value="Tricorn protease domain 2"/>
    <property type="match status" value="1"/>
</dbReference>
<reference evidence="2" key="2">
    <citation type="submission" date="2021-01" db="EMBL/GenBank/DDBJ databases">
        <authorList>
            <person name="Hahn C.R."/>
            <person name="Youssef N.H."/>
            <person name="Elshahed M."/>
        </authorList>
    </citation>
    <scope>NUCLEOTIDE SEQUENCE</scope>
    <source>
        <strain evidence="2">Zod_Metabat.24</strain>
    </source>
</reference>
<dbReference type="AlphaFoldDB" id="A0A9D8KGL9"/>
<keyword evidence="1" id="KW-0732">Signal</keyword>
<evidence type="ECO:0000256" key="1">
    <source>
        <dbReference type="SAM" id="SignalP"/>
    </source>
</evidence>
<sequence>MRRFKISTAILLSVLVVSAIAFSTTASAEEVEAVKVITHFDEEKGLVSNNIFGLMAEASGKGWGLFIASVGGLHVYVDDVFLSIFQGRAAVVLNADYSTTEEGDPTETLWTYAAGEKLEDNLLYRVSSESGLWTAERLTSPREEVTALSARHRTLYIGTDSSLYYIEESELKGALNVEYRKILTGVSINTVVSMGDGTLALGMREEGSGASGLKIIGGEISGVTGWVDRLSGVDVTALLTTEDGLLIGTESSGIYLLGEGGEVRNITTSSPTGKINEILLDNGRLCVAADGGLFVGDLTTLTRCGLTGFDGSVTALAPGPGSLFWVGTKSNGLYLVEYLGAKK</sequence>
<feature type="chain" id="PRO_5039726009" evidence="1">
    <location>
        <begin position="29"/>
        <end position="343"/>
    </location>
</feature>
<comment type="caution">
    <text evidence="2">The sequence shown here is derived from an EMBL/GenBank/DDBJ whole genome shotgun (WGS) entry which is preliminary data.</text>
</comment>
<accession>A0A9D8KGL9</accession>
<gene>
    <name evidence="2" type="ORF">JW984_14395</name>
</gene>
<reference evidence="2" key="1">
    <citation type="journal article" date="2021" name="Environ. Microbiol.">
        <title>Genomic characterization of three novel Desulfobacterota classes expand the metabolic and phylogenetic diversity of the phylum.</title>
        <authorList>
            <person name="Murphy C.L."/>
            <person name="Biggerstaff J."/>
            <person name="Eichhorn A."/>
            <person name="Ewing E."/>
            <person name="Shahan R."/>
            <person name="Soriano D."/>
            <person name="Stewart S."/>
            <person name="VanMol K."/>
            <person name="Walker R."/>
            <person name="Walters P."/>
            <person name="Elshahed M.S."/>
            <person name="Youssef N.H."/>
        </authorList>
    </citation>
    <scope>NUCLEOTIDE SEQUENCE</scope>
    <source>
        <strain evidence="2">Zod_Metabat.24</strain>
    </source>
</reference>
<feature type="signal peptide" evidence="1">
    <location>
        <begin position="1"/>
        <end position="28"/>
    </location>
</feature>
<evidence type="ECO:0000313" key="3">
    <source>
        <dbReference type="Proteomes" id="UP000809273"/>
    </source>
</evidence>
<dbReference type="InterPro" id="IPR015943">
    <property type="entry name" value="WD40/YVTN_repeat-like_dom_sf"/>
</dbReference>
<dbReference type="EMBL" id="JAFGIX010000076">
    <property type="protein sequence ID" value="MBN1574386.1"/>
    <property type="molecule type" value="Genomic_DNA"/>
</dbReference>
<protein>
    <submittedName>
        <fullName evidence="2">Uncharacterized protein</fullName>
    </submittedName>
</protein>
<proteinExistence type="predicted"/>
<dbReference type="Proteomes" id="UP000809273">
    <property type="component" value="Unassembled WGS sequence"/>
</dbReference>
<evidence type="ECO:0000313" key="2">
    <source>
        <dbReference type="EMBL" id="MBN1574386.1"/>
    </source>
</evidence>